<dbReference type="InterPro" id="IPR015659">
    <property type="entry name" value="Proline_oxidase"/>
</dbReference>
<keyword evidence="7" id="KW-0472">Membrane</keyword>
<evidence type="ECO:0000256" key="7">
    <source>
        <dbReference type="SAM" id="Phobius"/>
    </source>
</evidence>
<evidence type="ECO:0000256" key="6">
    <source>
        <dbReference type="ARBA" id="ARBA00023062"/>
    </source>
</evidence>
<dbReference type="InterPro" id="IPR028939">
    <property type="entry name" value="P5C_Rdtase_cat_N"/>
</dbReference>
<dbReference type="FunFam" id="1.10.3730.10:FF:000001">
    <property type="entry name" value="Pyrroline-5-carboxylate reductase"/>
    <property type="match status" value="1"/>
</dbReference>
<dbReference type="PANTHER" id="PTHR13914">
    <property type="entry name" value="PROLINE OXIDASE"/>
    <property type="match status" value="1"/>
</dbReference>
<keyword evidence="12" id="KW-1185">Reference proteome</keyword>
<dbReference type="GO" id="GO:0004657">
    <property type="term" value="F:proline dehydrogenase activity"/>
    <property type="evidence" value="ECO:0007669"/>
    <property type="project" value="UniProtKB-EC"/>
</dbReference>
<feature type="domain" description="Proline dehydrogenase" evidence="8">
    <location>
        <begin position="255"/>
        <end position="551"/>
    </location>
</feature>
<evidence type="ECO:0000313" key="11">
    <source>
        <dbReference type="EMBL" id="USP74750.1"/>
    </source>
</evidence>
<dbReference type="InterPro" id="IPR000304">
    <property type="entry name" value="Pyrroline-COOH_reductase"/>
</dbReference>
<feature type="transmembrane region" description="Helical" evidence="7">
    <location>
        <begin position="84"/>
        <end position="103"/>
    </location>
</feature>
<organism evidence="11 12">
    <name type="scientific">Curvularia clavata</name>
    <dbReference type="NCBI Taxonomy" id="95742"/>
    <lineage>
        <taxon>Eukaryota</taxon>
        <taxon>Fungi</taxon>
        <taxon>Dikarya</taxon>
        <taxon>Ascomycota</taxon>
        <taxon>Pezizomycotina</taxon>
        <taxon>Dothideomycetes</taxon>
        <taxon>Pleosporomycetidae</taxon>
        <taxon>Pleosporales</taxon>
        <taxon>Pleosporineae</taxon>
        <taxon>Pleosporaceae</taxon>
        <taxon>Curvularia</taxon>
    </lineage>
</organism>
<accession>A0A9Q8Z409</accession>
<keyword evidence="6" id="KW-0642">Proline metabolism</keyword>
<name>A0A9Q8Z409_CURCL</name>
<gene>
    <name evidence="11" type="ORF">yc1106_02024</name>
</gene>
<feature type="transmembrane region" description="Helical" evidence="7">
    <location>
        <begin position="21"/>
        <end position="44"/>
    </location>
</feature>
<feature type="transmembrane region" description="Helical" evidence="7">
    <location>
        <begin position="115"/>
        <end position="134"/>
    </location>
</feature>
<evidence type="ECO:0000256" key="2">
    <source>
        <dbReference type="ARBA" id="ARBA00005869"/>
    </source>
</evidence>
<evidence type="ECO:0000259" key="8">
    <source>
        <dbReference type="Pfam" id="PF01619"/>
    </source>
</evidence>
<keyword evidence="5" id="KW-0560">Oxidoreductase</keyword>
<dbReference type="SUPFAM" id="SSF48179">
    <property type="entry name" value="6-phosphogluconate dehydrogenase C-terminal domain-like"/>
    <property type="match status" value="1"/>
</dbReference>
<dbReference type="Pfam" id="PF14748">
    <property type="entry name" value="P5CR_dimer"/>
    <property type="match status" value="1"/>
</dbReference>
<dbReference type="GO" id="GO:0004735">
    <property type="term" value="F:pyrroline-5-carboxylate reductase activity"/>
    <property type="evidence" value="ECO:0007669"/>
    <property type="project" value="InterPro"/>
</dbReference>
<dbReference type="Gene3D" id="1.10.3730.10">
    <property type="entry name" value="ProC C-terminal domain-like"/>
    <property type="match status" value="1"/>
</dbReference>
<dbReference type="AlphaFoldDB" id="A0A9Q8Z409"/>
<dbReference type="InterPro" id="IPR008927">
    <property type="entry name" value="6-PGluconate_DH-like_C_sf"/>
</dbReference>
<dbReference type="InterPro" id="IPR029036">
    <property type="entry name" value="P5CR_dimer"/>
</dbReference>
<dbReference type="InterPro" id="IPR002872">
    <property type="entry name" value="Proline_DH_dom"/>
</dbReference>
<keyword evidence="7" id="KW-1133">Transmembrane helix</keyword>
<sequence length="839" mass="91928">MTELVETQSITRGWRNSRLPSYLAGDVSAACLSATLISPILTAIDKAVVENVSSTTRPLSTALKENILCTIRYPKSFFAAKPFFYMWMLYAATYTTANSLNTLTSISMSKSSEFLANSLIFIATCTVNVPLGVYKDICFVQTFGRRPPGPVNTPQTKPPLPPRSPTKFPKAVAATFLARDAITILGSFTLPPMLTHRIPIADPAAQMAAAQLLVPVLSYLFNVDRNPVLHGILKKTFYNQFCAGESKQETKACCKSLNNLGFRGVILTYAKEMVFNHKSKASSVHAEQAAKAETVSAHDPVIEEWRVGTLATVDMIDKGDILALKTTGGGPAVGEAFHRGELPPQQMMDALDEIATRCKERGIQIIVDAESQYFQKGIARTALELMRKFNREPKVVIYNTYQAYLKNQPRYLQQHLAEAEKDGFTLGLKLVRGAYMLSDDRSLIHDTKEDTDAAYNGIMEGALQQKLWDFGVSRPFPALNLFLASHNKKSVITAQRLHVQREKSGLPTVPVAFAQLHDGKAPDVFKCSTWGSMGDCVAYLLRRAVENRDAVLRTKDEFDALKKEFWRRMGLRRAAASEERLAKRFPKEKESGKLVISRNQNARAVSDASVVILGVDPADVEATLKDDGVAAGLRGKLVISIAAGWSRESLQKIISSAQGSPSRDERTWVLRTLPNVAAQVSQSLTAIEDPDPDMPHKHIKTCEAIFNQLGRTVQLAPKLMAPASAVGGSTPAFWAIICDAFIDASVAVGVPRKSAQEMIYQSMRGSAEMLQSGIQPGELRDMGTSPEGCTIGGIMVMEEMGVRGALGKALREAVTLARLMGSEREGLHINDTRENTGRQ</sequence>
<dbReference type="PANTHER" id="PTHR13914:SF0">
    <property type="entry name" value="PROLINE DEHYDROGENASE 1, MITOCHONDRIAL"/>
    <property type="match status" value="1"/>
</dbReference>
<proteinExistence type="inferred from homology"/>
<dbReference type="GO" id="GO:0010133">
    <property type="term" value="P:L-proline catabolic process to L-glutamate"/>
    <property type="evidence" value="ECO:0007669"/>
    <property type="project" value="TreeGrafter"/>
</dbReference>
<evidence type="ECO:0000256" key="1">
    <source>
        <dbReference type="ARBA" id="ARBA00005525"/>
    </source>
</evidence>
<dbReference type="EC" id="1.5.5.2" evidence="3"/>
<feature type="domain" description="Pyrroline-5-carboxylate reductase catalytic N-terminal" evidence="9">
    <location>
        <begin position="594"/>
        <end position="644"/>
    </location>
</feature>
<keyword evidence="4" id="KW-0521">NADP</keyword>
<dbReference type="Pfam" id="PF03807">
    <property type="entry name" value="F420_oxidored"/>
    <property type="match status" value="1"/>
</dbReference>
<evidence type="ECO:0000259" key="10">
    <source>
        <dbReference type="Pfam" id="PF14748"/>
    </source>
</evidence>
<dbReference type="OrthoDB" id="5464at2759"/>
<evidence type="ECO:0000256" key="3">
    <source>
        <dbReference type="ARBA" id="ARBA00012695"/>
    </source>
</evidence>
<reference evidence="11" key="1">
    <citation type="submission" date="2021-12" db="EMBL/GenBank/DDBJ databases">
        <title>Curvularia clavata genome.</title>
        <authorList>
            <person name="Cao Y."/>
        </authorList>
    </citation>
    <scope>NUCLEOTIDE SEQUENCE</scope>
    <source>
        <strain evidence="11">Yc1106</strain>
    </source>
</reference>
<comment type="similarity">
    <text evidence="2">Belongs to the proline oxidase family.</text>
</comment>
<dbReference type="GO" id="GO:0005739">
    <property type="term" value="C:mitochondrion"/>
    <property type="evidence" value="ECO:0007669"/>
    <property type="project" value="TreeGrafter"/>
</dbReference>
<dbReference type="VEuPathDB" id="FungiDB:yc1106_02024"/>
<dbReference type="SUPFAM" id="SSF51730">
    <property type="entry name" value="FAD-linked oxidoreductase"/>
    <property type="match status" value="1"/>
</dbReference>
<comment type="similarity">
    <text evidence="1">Belongs to the pyrroline-5-carboxylate reductase family.</text>
</comment>
<dbReference type="HAMAP" id="MF_01925">
    <property type="entry name" value="P5C_reductase"/>
    <property type="match status" value="1"/>
</dbReference>
<evidence type="ECO:0000313" key="12">
    <source>
        <dbReference type="Proteomes" id="UP001056012"/>
    </source>
</evidence>
<evidence type="ECO:0000259" key="9">
    <source>
        <dbReference type="Pfam" id="PF03807"/>
    </source>
</evidence>
<evidence type="ECO:0000256" key="4">
    <source>
        <dbReference type="ARBA" id="ARBA00022857"/>
    </source>
</evidence>
<protein>
    <recommendedName>
        <fullName evidence="3">proline dehydrogenase</fullName>
        <ecNumber evidence="3">1.5.5.2</ecNumber>
    </recommendedName>
</protein>
<dbReference type="Proteomes" id="UP001056012">
    <property type="component" value="Chromosome 2"/>
</dbReference>
<dbReference type="GO" id="GO:0071949">
    <property type="term" value="F:FAD binding"/>
    <property type="evidence" value="ECO:0007669"/>
    <property type="project" value="TreeGrafter"/>
</dbReference>
<evidence type="ECO:0000256" key="5">
    <source>
        <dbReference type="ARBA" id="ARBA00023002"/>
    </source>
</evidence>
<dbReference type="EMBL" id="CP089275">
    <property type="protein sequence ID" value="USP74750.1"/>
    <property type="molecule type" value="Genomic_DNA"/>
</dbReference>
<dbReference type="InterPro" id="IPR036291">
    <property type="entry name" value="NAD(P)-bd_dom_sf"/>
</dbReference>
<dbReference type="InterPro" id="IPR029041">
    <property type="entry name" value="FAD-linked_oxidoreductase-like"/>
</dbReference>
<feature type="domain" description="Pyrroline-5-carboxylate reductase dimerisation" evidence="10">
    <location>
        <begin position="718"/>
        <end position="817"/>
    </location>
</feature>
<dbReference type="Gene3D" id="3.20.20.220">
    <property type="match status" value="1"/>
</dbReference>
<keyword evidence="7" id="KW-0812">Transmembrane</keyword>
<dbReference type="Pfam" id="PF01619">
    <property type="entry name" value="Pro_dh"/>
    <property type="match status" value="1"/>
</dbReference>
<dbReference type="SUPFAM" id="SSF51735">
    <property type="entry name" value="NAD(P)-binding Rossmann-fold domains"/>
    <property type="match status" value="1"/>
</dbReference>